<reference evidence="2 3" key="1">
    <citation type="submission" date="2022-07" db="EMBL/GenBank/DDBJ databases">
        <title>Methylomonas rivi sp. nov., Methylomonas rosea sp. nov., Methylomonas aureus sp. nov. and Methylomonas subterranea sp. nov., four novel methanotrophs isolated from a freshwater creek and the deep terrestrial subsurface.</title>
        <authorList>
            <person name="Abin C."/>
            <person name="Sankaranarayanan K."/>
            <person name="Garner C."/>
            <person name="Sindelar R."/>
            <person name="Kotary K."/>
            <person name="Garner R."/>
            <person name="Barclay S."/>
            <person name="Lawson P."/>
            <person name="Krumholz L."/>
        </authorList>
    </citation>
    <scope>NUCLEOTIDE SEQUENCE [LARGE SCALE GENOMIC DNA]</scope>
    <source>
        <strain evidence="2 3">SURF-2</strain>
    </source>
</reference>
<keyword evidence="1" id="KW-0812">Transmembrane</keyword>
<dbReference type="EMBL" id="JANIBJ010000021">
    <property type="protein sequence ID" value="MCQ8104874.1"/>
    <property type="molecule type" value="Genomic_DNA"/>
</dbReference>
<keyword evidence="3" id="KW-1185">Reference proteome</keyword>
<evidence type="ECO:0008006" key="4">
    <source>
        <dbReference type="Google" id="ProtNLM"/>
    </source>
</evidence>
<keyword evidence="1" id="KW-0472">Membrane</keyword>
<organism evidence="2 3">
    <name type="scientific">Methylomonas subterranea</name>
    <dbReference type="NCBI Taxonomy" id="2952225"/>
    <lineage>
        <taxon>Bacteria</taxon>
        <taxon>Pseudomonadati</taxon>
        <taxon>Pseudomonadota</taxon>
        <taxon>Gammaproteobacteria</taxon>
        <taxon>Methylococcales</taxon>
        <taxon>Methylococcaceae</taxon>
        <taxon>Methylomonas</taxon>
    </lineage>
</organism>
<accession>A0ABT1THR7</accession>
<protein>
    <recommendedName>
        <fullName evidence="4">DUF4231 domain-containing protein</fullName>
    </recommendedName>
</protein>
<keyword evidence="1" id="KW-1133">Transmembrane helix</keyword>
<evidence type="ECO:0000313" key="2">
    <source>
        <dbReference type="EMBL" id="MCQ8104874.1"/>
    </source>
</evidence>
<evidence type="ECO:0000313" key="3">
    <source>
        <dbReference type="Proteomes" id="UP001524499"/>
    </source>
</evidence>
<feature type="transmembrane region" description="Helical" evidence="1">
    <location>
        <begin position="54"/>
        <end position="74"/>
    </location>
</feature>
<dbReference type="Proteomes" id="UP001524499">
    <property type="component" value="Unassembled WGS sequence"/>
</dbReference>
<evidence type="ECO:0000256" key="1">
    <source>
        <dbReference type="SAM" id="Phobius"/>
    </source>
</evidence>
<comment type="caution">
    <text evidence="2">The sequence shown here is derived from an EMBL/GenBank/DDBJ whole genome shotgun (WGS) entry which is preliminary data.</text>
</comment>
<name>A0ABT1THR7_9GAMM</name>
<sequence>MPALFNANKTSAQLLADFAADAWGKSPSEPLKLRYLMVFDLFIKARSYALLNKFFFGLALLAGSALLVWPVIAFKLDSIGVGYSAMVQTSVTGLAALLFALYSHYKKRQTYAENLMRHVIFSNEALELVFEKVQKEMERMDQGFVFSETLAKKNGSDAKPAD</sequence>
<gene>
    <name evidence="2" type="ORF">NP590_12225</name>
</gene>
<dbReference type="RefSeq" id="WP_256602694.1">
    <property type="nucleotide sequence ID" value="NZ_JANIBJ010000021.1"/>
</dbReference>
<proteinExistence type="predicted"/>
<feature type="transmembrane region" description="Helical" evidence="1">
    <location>
        <begin position="80"/>
        <end position="102"/>
    </location>
</feature>